<dbReference type="OrthoDB" id="5314201at2759"/>
<organism evidence="2 3">
    <name type="scientific">Hirsutella minnesotensis 3608</name>
    <dbReference type="NCBI Taxonomy" id="1043627"/>
    <lineage>
        <taxon>Eukaryota</taxon>
        <taxon>Fungi</taxon>
        <taxon>Dikarya</taxon>
        <taxon>Ascomycota</taxon>
        <taxon>Pezizomycotina</taxon>
        <taxon>Sordariomycetes</taxon>
        <taxon>Hypocreomycetidae</taxon>
        <taxon>Hypocreales</taxon>
        <taxon>Ophiocordycipitaceae</taxon>
        <taxon>Hirsutella</taxon>
    </lineage>
</organism>
<sequence length="535" mass="59347">MATPTRDQAESLLSDAARTFGLQVTPEQVQAALDDPDHGIAFAEWATKHLVPDCLLSQNELELYAELDRSGQVDRLSALHDLAEVQAVTETELTAAVEELRLSSARIAQQTRTLRQQQDALSRLVGKRAEADARRQQLCQDRQRKTGAQLEKLTAEVDELSHDLGFRLSEVEQQCRDALPNITQLVDGVLKADDKLLASLQKLGWELEQPNSDEAARVEKLRETCMRLIDATAEAVRLKLDAAYLDALVDGEQSGLDKSVSSSEVKALEEEVESLYTELQPVAQMAVEKQHLEPAVRSVSAKTSKSMGRSVEALEYISDCLDYLLDRMDCLRIHLENHQSHHLAASAVATMARNELAITTQTPQKPSTQAQIASPTHKLSPIRMEPKSSRAKGHRRSSSFQEEPPLETLLQTLSISVPSLNAKEGKSQTDYMAKILTEREEKAAEVERSAHESFEQSIIARLRDAKLAVQLIRDSVLAESPFAEVKLVDPDIEASILVLEQEIGNARDRLSKVDATNIASRSEKRDMIVRRFGGS</sequence>
<evidence type="ECO:0000256" key="1">
    <source>
        <dbReference type="SAM" id="MobiDB-lite"/>
    </source>
</evidence>
<evidence type="ECO:0000313" key="2">
    <source>
        <dbReference type="EMBL" id="KJZ74913.1"/>
    </source>
</evidence>
<dbReference type="Proteomes" id="UP000054481">
    <property type="component" value="Unassembled WGS sequence"/>
</dbReference>
<evidence type="ECO:0000313" key="3">
    <source>
        <dbReference type="Proteomes" id="UP000054481"/>
    </source>
</evidence>
<evidence type="ECO:0008006" key="4">
    <source>
        <dbReference type="Google" id="ProtNLM"/>
    </source>
</evidence>
<dbReference type="EMBL" id="KQ030521">
    <property type="protein sequence ID" value="KJZ74913.1"/>
    <property type="molecule type" value="Genomic_DNA"/>
</dbReference>
<feature type="region of interest" description="Disordered" evidence="1">
    <location>
        <begin position="360"/>
        <end position="404"/>
    </location>
</feature>
<name>A0A0F7ZUI3_9HYPO</name>
<reference evidence="2 3" key="1">
    <citation type="journal article" date="2014" name="Genome Biol. Evol.">
        <title>Comparative genomics and transcriptomics analyses reveal divergent lifestyle features of nematode endoparasitic fungus Hirsutella minnesotensis.</title>
        <authorList>
            <person name="Lai Y."/>
            <person name="Liu K."/>
            <person name="Zhang X."/>
            <person name="Zhang X."/>
            <person name="Li K."/>
            <person name="Wang N."/>
            <person name="Shu C."/>
            <person name="Wu Y."/>
            <person name="Wang C."/>
            <person name="Bushley K.E."/>
            <person name="Xiang M."/>
            <person name="Liu X."/>
        </authorList>
    </citation>
    <scope>NUCLEOTIDE SEQUENCE [LARGE SCALE GENOMIC DNA]</scope>
    <source>
        <strain evidence="2 3">3608</strain>
    </source>
</reference>
<feature type="compositionally biased region" description="Polar residues" evidence="1">
    <location>
        <begin position="360"/>
        <end position="374"/>
    </location>
</feature>
<dbReference type="AlphaFoldDB" id="A0A0F7ZUI3"/>
<keyword evidence="3" id="KW-1185">Reference proteome</keyword>
<proteinExistence type="predicted"/>
<protein>
    <recommendedName>
        <fullName evidence="4">HAUS augmin-like complex subunit 3 N-terminal domain-containing protein</fullName>
    </recommendedName>
</protein>
<accession>A0A0F7ZUI3</accession>
<gene>
    <name evidence="2" type="ORF">HIM_05644</name>
</gene>